<keyword evidence="8 12" id="KW-1133">Transmembrane helix</keyword>
<keyword evidence="5" id="KW-0997">Cell inner membrane</keyword>
<keyword evidence="11" id="KW-0175">Coiled coil</keyword>
<feature type="coiled-coil region" evidence="11">
    <location>
        <begin position="355"/>
        <end position="382"/>
    </location>
</feature>
<dbReference type="InterPro" id="IPR024230">
    <property type="entry name" value="GspL_cyto_dom"/>
</dbReference>
<dbReference type="Gene3D" id="3.30.1360.100">
    <property type="entry name" value="General secretion pathway protein M, EpsM"/>
    <property type="match status" value="1"/>
</dbReference>
<dbReference type="SUPFAM" id="SSF53067">
    <property type="entry name" value="Actin-like ATPase domain"/>
    <property type="match status" value="1"/>
</dbReference>
<reference evidence="16" key="1">
    <citation type="journal article" date="2019" name="Int. J. Syst. Evol. Microbiol.">
        <title>The Global Catalogue of Microorganisms (GCM) 10K type strain sequencing project: providing services to taxonomists for standard genome sequencing and annotation.</title>
        <authorList>
            <consortium name="The Broad Institute Genomics Platform"/>
            <consortium name="The Broad Institute Genome Sequencing Center for Infectious Disease"/>
            <person name="Wu L."/>
            <person name="Ma J."/>
        </authorList>
    </citation>
    <scope>NUCLEOTIDE SEQUENCE [LARGE SCALE GENOMIC DNA]</scope>
    <source>
        <strain evidence="16">KCTC 42424</strain>
    </source>
</reference>
<organism evidence="15 16">
    <name type="scientific">Bacterioplanoides pacificum</name>
    <dbReference type="NCBI Taxonomy" id="1171596"/>
    <lineage>
        <taxon>Bacteria</taxon>
        <taxon>Pseudomonadati</taxon>
        <taxon>Pseudomonadota</taxon>
        <taxon>Gammaproteobacteria</taxon>
        <taxon>Oceanospirillales</taxon>
        <taxon>Oceanospirillaceae</taxon>
        <taxon>Bacterioplanoides</taxon>
    </lineage>
</organism>
<evidence type="ECO:0000256" key="4">
    <source>
        <dbReference type="ARBA" id="ARBA00022475"/>
    </source>
</evidence>
<dbReference type="NCBIfam" id="TIGR01709">
    <property type="entry name" value="typeII_sec_gspL"/>
    <property type="match status" value="1"/>
</dbReference>
<dbReference type="InterPro" id="IPR025691">
    <property type="entry name" value="GspL_pp_dom"/>
</dbReference>
<keyword evidence="3 10" id="KW-0813">Transport</keyword>
<feature type="domain" description="GspL periplasmic" evidence="14">
    <location>
        <begin position="247"/>
        <end position="398"/>
    </location>
</feature>
<evidence type="ECO:0000313" key="16">
    <source>
        <dbReference type="Proteomes" id="UP001595722"/>
    </source>
</evidence>
<name>A0ABV7VT32_9GAMM</name>
<keyword evidence="9 12" id="KW-0472">Membrane</keyword>
<evidence type="ECO:0000256" key="2">
    <source>
        <dbReference type="ARBA" id="ARBA00005318"/>
    </source>
</evidence>
<gene>
    <name evidence="15" type="primary">gspL</name>
    <name evidence="15" type="ORF">ACFOMG_07900</name>
</gene>
<evidence type="ECO:0000256" key="5">
    <source>
        <dbReference type="ARBA" id="ARBA00022519"/>
    </source>
</evidence>
<dbReference type="InterPro" id="IPR007812">
    <property type="entry name" value="T2SS_protein-GspL"/>
</dbReference>
<accession>A0ABV7VT32</accession>
<proteinExistence type="inferred from homology"/>
<comment type="function">
    <text evidence="10">Inner membrane component of the type II secretion system required for the energy-dependent secretion of extracellular factors such as proteases and toxins from the periplasm.</text>
</comment>
<evidence type="ECO:0000256" key="8">
    <source>
        <dbReference type="ARBA" id="ARBA00022989"/>
    </source>
</evidence>
<comment type="caution">
    <text evidence="15">The sequence shown here is derived from an EMBL/GenBank/DDBJ whole genome shotgun (WGS) entry which is preliminary data.</text>
</comment>
<dbReference type="Proteomes" id="UP001595722">
    <property type="component" value="Unassembled WGS sequence"/>
</dbReference>
<keyword evidence="7 10" id="KW-0653">Protein transport</keyword>
<keyword evidence="4" id="KW-1003">Cell membrane</keyword>
<evidence type="ECO:0000256" key="6">
    <source>
        <dbReference type="ARBA" id="ARBA00022692"/>
    </source>
</evidence>
<dbReference type="Pfam" id="PF12693">
    <property type="entry name" value="GspL_C"/>
    <property type="match status" value="1"/>
</dbReference>
<evidence type="ECO:0000256" key="11">
    <source>
        <dbReference type="SAM" id="Coils"/>
    </source>
</evidence>
<evidence type="ECO:0000256" key="1">
    <source>
        <dbReference type="ARBA" id="ARBA00004377"/>
    </source>
</evidence>
<comment type="subcellular location">
    <subcellularLocation>
        <location evidence="1">Cell inner membrane</location>
        <topology evidence="1">Single-pass membrane protein</topology>
    </subcellularLocation>
</comment>
<keyword evidence="6 12" id="KW-0812">Transmembrane</keyword>
<comment type="similarity">
    <text evidence="2 10">Belongs to the GSP L family.</text>
</comment>
<evidence type="ECO:0000256" key="12">
    <source>
        <dbReference type="SAM" id="Phobius"/>
    </source>
</evidence>
<evidence type="ECO:0000259" key="14">
    <source>
        <dbReference type="Pfam" id="PF12693"/>
    </source>
</evidence>
<dbReference type="Pfam" id="PF05134">
    <property type="entry name" value="T2SSL"/>
    <property type="match status" value="1"/>
</dbReference>
<dbReference type="EMBL" id="JBHRYB010000005">
    <property type="protein sequence ID" value="MFC3680032.1"/>
    <property type="molecule type" value="Genomic_DNA"/>
</dbReference>
<feature type="domain" description="GspL cytoplasmic actin-ATPase-like" evidence="13">
    <location>
        <begin position="37"/>
        <end position="136"/>
    </location>
</feature>
<dbReference type="RefSeq" id="WP_376865865.1">
    <property type="nucleotide sequence ID" value="NZ_JBHRYB010000005.1"/>
</dbReference>
<dbReference type="InterPro" id="IPR043129">
    <property type="entry name" value="ATPase_NBD"/>
</dbReference>
<evidence type="ECO:0000256" key="3">
    <source>
        <dbReference type="ARBA" id="ARBA00022448"/>
    </source>
</evidence>
<evidence type="ECO:0000256" key="7">
    <source>
        <dbReference type="ARBA" id="ARBA00022927"/>
    </source>
</evidence>
<feature type="transmembrane region" description="Helical" evidence="12">
    <location>
        <begin position="245"/>
        <end position="268"/>
    </location>
</feature>
<evidence type="ECO:0000256" key="9">
    <source>
        <dbReference type="ARBA" id="ARBA00023136"/>
    </source>
</evidence>
<dbReference type="PIRSF" id="PIRSF015761">
    <property type="entry name" value="Protein_L"/>
    <property type="match status" value="1"/>
</dbReference>
<evidence type="ECO:0000313" key="15">
    <source>
        <dbReference type="EMBL" id="MFC3680032.1"/>
    </source>
</evidence>
<dbReference type="Gene3D" id="3.30.420.380">
    <property type="match status" value="1"/>
</dbReference>
<keyword evidence="16" id="KW-1185">Reference proteome</keyword>
<sequence length="401" mass="44224">METKKVQWQSAQGCWLVGGLHDDLLQQGVPLEQWAEGQPDLVSVTLVLAASNYSTHWVAMPGVNQRNLAKALPFALEEFLIEDVDQYLVVPAGKADKKVRAYAVAADLIERLLQECELHHVQVRELIPETSLLPQTHLLRHQGDGWQLLLPGHFEGWIPASALTPVLESLLDDYRADTLAVWSDGLDQAKMIKSSLETGFADVFGEIDLLASTCDEQIESNLENKTCSLLVGRYQVRETRQDKPAAWWSSLAALAAVWLVLLAGYLFIDNSALQAQEKEVRQAANALYKQLFPGERIRSLDRQFREKLAGGGSSGDAGFIQLVNTTSKVYAAKGLQQKVQLQSMRFSERLNELLIEVRASSLAELQQLKQALEQEGLSAEVASATNDKNGVKGRLKVGGAA</sequence>
<protein>
    <recommendedName>
        <fullName evidence="10">Type II secretion system protein L</fullName>
        <shortName evidence="10">T2SS protein L</shortName>
    </recommendedName>
</protein>
<evidence type="ECO:0000256" key="10">
    <source>
        <dbReference type="PIRNR" id="PIRNR015761"/>
    </source>
</evidence>
<evidence type="ECO:0000259" key="13">
    <source>
        <dbReference type="Pfam" id="PF05134"/>
    </source>
</evidence>